<comment type="caution">
    <text evidence="3">The sequence shown here is derived from an EMBL/GenBank/DDBJ whole genome shotgun (WGS) entry which is preliminary data.</text>
</comment>
<keyword evidence="1" id="KW-1133">Transmembrane helix</keyword>
<dbReference type="Proteomes" id="UP001206206">
    <property type="component" value="Unassembled WGS sequence"/>
</dbReference>
<feature type="chain" id="PRO_5047175354" evidence="2">
    <location>
        <begin position="30"/>
        <end position="98"/>
    </location>
</feature>
<evidence type="ECO:0000313" key="3">
    <source>
        <dbReference type="EMBL" id="MCQ4043358.1"/>
    </source>
</evidence>
<dbReference type="EMBL" id="JANFNH010000015">
    <property type="protein sequence ID" value="MCQ4043358.1"/>
    <property type="molecule type" value="Genomic_DNA"/>
</dbReference>
<sequence>MASRRSLTTTTAVAGGLLAALCFVPSASATGPVGHAVTHHHTATARTAAVGERRSAGAMNLADTGSINTTPYLVGGSTFLAAGAALLVASRRRGVSLL</sequence>
<keyword evidence="1" id="KW-0472">Membrane</keyword>
<evidence type="ECO:0000256" key="2">
    <source>
        <dbReference type="SAM" id="SignalP"/>
    </source>
</evidence>
<dbReference type="PROSITE" id="PS51318">
    <property type="entry name" value="TAT"/>
    <property type="match status" value="1"/>
</dbReference>
<accession>A0ABT1PDA8</accession>
<keyword evidence="1" id="KW-0812">Transmembrane</keyword>
<dbReference type="InterPro" id="IPR006311">
    <property type="entry name" value="TAT_signal"/>
</dbReference>
<proteinExistence type="predicted"/>
<feature type="transmembrane region" description="Helical" evidence="1">
    <location>
        <begin position="69"/>
        <end position="89"/>
    </location>
</feature>
<keyword evidence="2" id="KW-0732">Signal</keyword>
<dbReference type="NCBIfam" id="NF041528">
    <property type="entry name" value="strep_LAETG"/>
    <property type="match status" value="1"/>
</dbReference>
<evidence type="ECO:0000313" key="4">
    <source>
        <dbReference type="Proteomes" id="UP001206206"/>
    </source>
</evidence>
<name>A0ABT1PDA8_9ACTN</name>
<reference evidence="3 4" key="1">
    <citation type="submission" date="2022-06" db="EMBL/GenBank/DDBJ databases">
        <title>Draft genome sequence of type strain Streptomyces rubrisoli DSM 42083.</title>
        <authorList>
            <person name="Duangmal K."/>
            <person name="Klaysubun C."/>
        </authorList>
    </citation>
    <scope>NUCLEOTIDE SEQUENCE [LARGE SCALE GENOMIC DNA]</scope>
    <source>
        <strain evidence="3 4">DSM 42083</strain>
    </source>
</reference>
<dbReference type="RefSeq" id="WP_255928398.1">
    <property type="nucleotide sequence ID" value="NZ_JANFNH010000015.1"/>
</dbReference>
<gene>
    <name evidence="3" type="ORF">NON19_15320</name>
</gene>
<feature type="signal peptide" evidence="2">
    <location>
        <begin position="1"/>
        <end position="29"/>
    </location>
</feature>
<organism evidence="3 4">
    <name type="scientific">Streptantibioticus rubrisoli</name>
    <dbReference type="NCBI Taxonomy" id="1387313"/>
    <lineage>
        <taxon>Bacteria</taxon>
        <taxon>Bacillati</taxon>
        <taxon>Actinomycetota</taxon>
        <taxon>Actinomycetes</taxon>
        <taxon>Kitasatosporales</taxon>
        <taxon>Streptomycetaceae</taxon>
        <taxon>Streptantibioticus</taxon>
    </lineage>
</organism>
<keyword evidence="4" id="KW-1185">Reference proteome</keyword>
<dbReference type="NCBIfam" id="TIGR01167">
    <property type="entry name" value="LPXTG_anchor"/>
    <property type="match status" value="1"/>
</dbReference>
<protein>
    <submittedName>
        <fullName evidence="3">LPXTG cell wall anchor domain-containing protein</fullName>
    </submittedName>
</protein>
<evidence type="ECO:0000256" key="1">
    <source>
        <dbReference type="SAM" id="Phobius"/>
    </source>
</evidence>